<proteinExistence type="predicted"/>
<gene>
    <name evidence="1" type="ORF">GGD41_007066</name>
</gene>
<dbReference type="Proteomes" id="UP000572540">
    <property type="component" value="Unassembled WGS sequence"/>
</dbReference>
<dbReference type="Pfam" id="PF05488">
    <property type="entry name" value="PAAR_motif"/>
    <property type="match status" value="1"/>
</dbReference>
<comment type="caution">
    <text evidence="1">The sequence shown here is derived from an EMBL/GenBank/DDBJ whole genome shotgun (WGS) entry which is preliminary data.</text>
</comment>
<dbReference type="CDD" id="cd14744">
    <property type="entry name" value="PAAR_CT_2"/>
    <property type="match status" value="1"/>
</dbReference>
<dbReference type="InterPro" id="IPR008727">
    <property type="entry name" value="PAAR_motif"/>
</dbReference>
<name>A0A7Y9WH93_9BURK</name>
<dbReference type="AlphaFoldDB" id="A0A7Y9WH93"/>
<reference evidence="1 2" key="1">
    <citation type="submission" date="2020-07" db="EMBL/GenBank/DDBJ databases">
        <title>Exploring microbial biodiversity for novel pathways involved in the catabolism of aromatic compounds derived from lignin.</title>
        <authorList>
            <person name="Elkins J."/>
        </authorList>
    </citation>
    <scope>NUCLEOTIDE SEQUENCE [LARGE SCALE GENOMIC DNA]</scope>
    <source>
        <strain evidence="1 2">H2C3B</strain>
    </source>
</reference>
<dbReference type="RefSeq" id="WP_179704737.1">
    <property type="nucleotide sequence ID" value="NZ_JACCAU010000001.1"/>
</dbReference>
<protein>
    <submittedName>
        <fullName evidence="1">Putative Zn-binding protein involved in type VI secretion</fullName>
    </submittedName>
</protein>
<dbReference type="Gene3D" id="2.60.200.60">
    <property type="match status" value="1"/>
</dbReference>
<evidence type="ECO:0000313" key="2">
    <source>
        <dbReference type="Proteomes" id="UP000572540"/>
    </source>
</evidence>
<dbReference type="EMBL" id="JACCAU010000001">
    <property type="protein sequence ID" value="NYH19838.1"/>
    <property type="molecule type" value="Genomic_DNA"/>
</dbReference>
<sequence>MPNLIRLGDSTDHGGQVISASSTLRYDGRFVARKGDQVSCPKHNLRPNLIIEGDELTRDHGVPVARHGYRAMCGCRLISSLL</sequence>
<evidence type="ECO:0000313" key="1">
    <source>
        <dbReference type="EMBL" id="NYH19838.1"/>
    </source>
</evidence>
<organism evidence="1 2">
    <name type="scientific">Paraburkholderia bryophila</name>
    <dbReference type="NCBI Taxonomy" id="420952"/>
    <lineage>
        <taxon>Bacteria</taxon>
        <taxon>Pseudomonadati</taxon>
        <taxon>Pseudomonadota</taxon>
        <taxon>Betaproteobacteria</taxon>
        <taxon>Burkholderiales</taxon>
        <taxon>Burkholderiaceae</taxon>
        <taxon>Paraburkholderia</taxon>
    </lineage>
</organism>
<accession>A0A7Y9WH93</accession>